<comment type="caution">
    <text evidence="2">The sequence shown here is derived from an EMBL/GenBank/DDBJ whole genome shotgun (WGS) entry which is preliminary data.</text>
</comment>
<evidence type="ECO:0000313" key="2">
    <source>
        <dbReference type="EMBL" id="MEE4594029.1"/>
    </source>
</evidence>
<keyword evidence="2" id="KW-0808">Transferase</keyword>
<accession>A0ABU7PY39</accession>
<dbReference type="Gene3D" id="3.40.50.300">
    <property type="entry name" value="P-loop containing nucleotide triphosphate hydrolases"/>
    <property type="match status" value="1"/>
</dbReference>
<evidence type="ECO:0000259" key="1">
    <source>
        <dbReference type="Pfam" id="PF02223"/>
    </source>
</evidence>
<evidence type="ECO:0000313" key="3">
    <source>
        <dbReference type="Proteomes" id="UP001354709"/>
    </source>
</evidence>
<dbReference type="Proteomes" id="UP001354709">
    <property type="component" value="Unassembled WGS sequence"/>
</dbReference>
<dbReference type="EMBL" id="JAZBJO010000010">
    <property type="protein sequence ID" value="MEE4594029.1"/>
    <property type="molecule type" value="Genomic_DNA"/>
</dbReference>
<dbReference type="InterPro" id="IPR039430">
    <property type="entry name" value="Thymidylate_kin-like_dom"/>
</dbReference>
<dbReference type="RefSeq" id="WP_330810086.1">
    <property type="nucleotide sequence ID" value="NZ_JAZBJO010000010.1"/>
</dbReference>
<dbReference type="GO" id="GO:0016301">
    <property type="term" value="F:kinase activity"/>
    <property type="evidence" value="ECO:0007669"/>
    <property type="project" value="UniProtKB-KW"/>
</dbReference>
<protein>
    <submittedName>
        <fullName evidence="2">Thymidylate kinase</fullName>
    </submittedName>
</protein>
<dbReference type="InterPro" id="IPR027417">
    <property type="entry name" value="P-loop_NTPase"/>
</dbReference>
<dbReference type="SUPFAM" id="SSF52540">
    <property type="entry name" value="P-loop containing nucleoside triphosphate hydrolases"/>
    <property type="match status" value="1"/>
</dbReference>
<keyword evidence="2" id="KW-0418">Kinase</keyword>
<reference evidence="2 3" key="1">
    <citation type="submission" date="2023-11" db="EMBL/GenBank/DDBJ databases">
        <title>30 novel species of actinomycetes from the DSMZ collection.</title>
        <authorList>
            <person name="Nouioui I."/>
        </authorList>
    </citation>
    <scope>NUCLEOTIDE SEQUENCE [LARGE SCALE GENOMIC DNA]</scope>
    <source>
        <strain evidence="2 3">DSM 41524</strain>
    </source>
</reference>
<feature type="domain" description="Thymidylate kinase-like" evidence="1">
    <location>
        <begin position="22"/>
        <end position="157"/>
    </location>
</feature>
<name>A0ABU7PY39_9ACTN</name>
<keyword evidence="3" id="KW-1185">Reference proteome</keyword>
<proteinExistence type="predicted"/>
<sequence>MSLPSAYQPAGHGGRRGLFLVFEGVSGIGKSTLTKTVADRLRATSLHTLPSPHSGWSTTVNSRLRPLPQFAFYLSGLLHAADTVAHHRATGPVIADRYASSVIACHSAVHDLDMDDAIRLLAPFRPYLETPDSTFYLRCSEPVLRRRLASKEQGNSLTADDSELFTVPGRLPRLLANFEAAADDDPTAVVLDTDDKTPDELADWVINHLETARAQTH</sequence>
<dbReference type="Pfam" id="PF02223">
    <property type="entry name" value="Thymidylate_kin"/>
    <property type="match status" value="1"/>
</dbReference>
<organism evidence="2 3">
    <name type="scientific">Streptomyces asiaticus subsp. ignotus</name>
    <dbReference type="NCBI Taxonomy" id="3098222"/>
    <lineage>
        <taxon>Bacteria</taxon>
        <taxon>Bacillati</taxon>
        <taxon>Actinomycetota</taxon>
        <taxon>Actinomycetes</taxon>
        <taxon>Kitasatosporales</taxon>
        <taxon>Streptomycetaceae</taxon>
        <taxon>Streptomyces</taxon>
        <taxon>Streptomyces violaceusniger group</taxon>
    </lineage>
</organism>
<gene>
    <name evidence="2" type="ORF">V2J94_19390</name>
</gene>